<protein>
    <submittedName>
        <fullName evidence="2">Uncharacterized protein</fullName>
    </submittedName>
</protein>
<dbReference type="EMBL" id="LAZR01069659">
    <property type="protein sequence ID" value="KKK47275.1"/>
    <property type="molecule type" value="Genomic_DNA"/>
</dbReference>
<organism evidence="2">
    <name type="scientific">marine sediment metagenome</name>
    <dbReference type="NCBI Taxonomy" id="412755"/>
    <lineage>
        <taxon>unclassified sequences</taxon>
        <taxon>metagenomes</taxon>
        <taxon>ecological metagenomes</taxon>
    </lineage>
</organism>
<reference evidence="2" key="1">
    <citation type="journal article" date="2015" name="Nature">
        <title>Complex archaea that bridge the gap between prokaryotes and eukaryotes.</title>
        <authorList>
            <person name="Spang A."/>
            <person name="Saw J.H."/>
            <person name="Jorgensen S.L."/>
            <person name="Zaremba-Niedzwiedzka K."/>
            <person name="Martijn J."/>
            <person name="Lind A.E."/>
            <person name="van Eijk R."/>
            <person name="Schleper C."/>
            <person name="Guy L."/>
            <person name="Ettema T.J."/>
        </authorList>
    </citation>
    <scope>NUCLEOTIDE SEQUENCE</scope>
</reference>
<feature type="region of interest" description="Disordered" evidence="1">
    <location>
        <begin position="38"/>
        <end position="57"/>
    </location>
</feature>
<evidence type="ECO:0000256" key="1">
    <source>
        <dbReference type="SAM" id="MobiDB-lite"/>
    </source>
</evidence>
<comment type="caution">
    <text evidence="2">The sequence shown here is derived from an EMBL/GenBank/DDBJ whole genome shotgun (WGS) entry which is preliminary data.</text>
</comment>
<proteinExistence type="predicted"/>
<sequence>MASRRTLRREATLARILAERRAVTSPTFGTTAQRTQAAAEQVASGTRPPPTSAAGGGFSTAPVAFSQTEAGLRFADETQRRLLTIQSQNAEALARQQHADDIFLQGEEQKFVAAQLQKRLDDEAIVREDERKRVRIANINQLKIERQGTFSALIKSGDQVRAVIFGLGLGPDNDTFDVRARALGTTVQELRGARGLKGTTQEAINRILGRRVG</sequence>
<dbReference type="AlphaFoldDB" id="A0A0F8WGH7"/>
<gene>
    <name evidence="2" type="ORF">LCGC14_3156860</name>
</gene>
<name>A0A0F8WGH7_9ZZZZ</name>
<accession>A0A0F8WGH7</accession>
<feature type="non-terminal residue" evidence="2">
    <location>
        <position position="213"/>
    </location>
</feature>
<evidence type="ECO:0000313" key="2">
    <source>
        <dbReference type="EMBL" id="KKK47275.1"/>
    </source>
</evidence>